<sequence>MSATTFTATSPCGRLTLHHDRRAEGRGLDPILVITARTAPTQQWVDVDELGLAGFHARDGHAFMIGGPAGSPAAPLQGTTKRPAQGVLGHHRWRTVDGPQPSPPHGRCPPPIR</sequence>
<evidence type="ECO:0000313" key="2">
    <source>
        <dbReference type="EMBL" id="WAU04072.1"/>
    </source>
</evidence>
<evidence type="ECO:0000256" key="1">
    <source>
        <dbReference type="SAM" id="MobiDB-lite"/>
    </source>
</evidence>
<protein>
    <submittedName>
        <fullName evidence="2">Uncharacterized protein</fullName>
    </submittedName>
</protein>
<reference evidence="2 3" key="1">
    <citation type="submission" date="2022-12" db="EMBL/GenBank/DDBJ databases">
        <authorList>
            <person name="Ruckert C."/>
            <person name="Busche T."/>
            <person name="Kalinowski J."/>
            <person name="Wittmann C."/>
        </authorList>
    </citation>
    <scope>NUCLEOTIDE SEQUENCE [LARGE SCALE GENOMIC DNA]</scope>
    <source>
        <strain evidence="2 3">DSM 40276</strain>
    </source>
</reference>
<name>A0ABY7J1N7_STRNI</name>
<feature type="region of interest" description="Disordered" evidence="1">
    <location>
        <begin position="92"/>
        <end position="113"/>
    </location>
</feature>
<accession>A0ABY7J1N7</accession>
<feature type="compositionally biased region" description="Pro residues" evidence="1">
    <location>
        <begin position="100"/>
        <end position="113"/>
    </location>
</feature>
<gene>
    <name evidence="2" type="ORF">STRNI_002302</name>
</gene>
<organism evidence="2 3">
    <name type="scientific">Streptomyces nigrescens</name>
    <dbReference type="NCBI Taxonomy" id="1920"/>
    <lineage>
        <taxon>Bacteria</taxon>
        <taxon>Bacillati</taxon>
        <taxon>Actinomycetota</taxon>
        <taxon>Actinomycetes</taxon>
        <taxon>Kitasatosporales</taxon>
        <taxon>Streptomycetaceae</taxon>
        <taxon>Streptomyces</taxon>
    </lineage>
</organism>
<proteinExistence type="predicted"/>
<keyword evidence="3" id="KW-1185">Reference proteome</keyword>
<evidence type="ECO:0000313" key="3">
    <source>
        <dbReference type="Proteomes" id="UP001210169"/>
    </source>
</evidence>
<dbReference type="EMBL" id="CP114203">
    <property type="protein sequence ID" value="WAU04072.1"/>
    <property type="molecule type" value="Genomic_DNA"/>
</dbReference>
<dbReference type="GeneID" id="301331479"/>
<dbReference type="RefSeq" id="WP_277411187.1">
    <property type="nucleotide sequence ID" value="NZ_CP114203.1"/>
</dbReference>
<dbReference type="Proteomes" id="UP001210169">
    <property type="component" value="Chromosome"/>
</dbReference>